<accession>A0A975W9T8</accession>
<keyword evidence="2" id="KW-1185">Reference proteome</keyword>
<dbReference type="EMBL" id="FNYY01000005">
    <property type="protein sequence ID" value="SEJ42142.1"/>
    <property type="molecule type" value="Genomic_DNA"/>
</dbReference>
<organism evidence="1 2">
    <name type="scientific">Marinovum algicola</name>
    <dbReference type="NCBI Taxonomy" id="42444"/>
    <lineage>
        <taxon>Bacteria</taxon>
        <taxon>Pseudomonadati</taxon>
        <taxon>Pseudomonadota</taxon>
        <taxon>Alphaproteobacteria</taxon>
        <taxon>Rhodobacterales</taxon>
        <taxon>Roseobacteraceae</taxon>
        <taxon>Marinovum</taxon>
    </lineage>
</organism>
<proteinExistence type="predicted"/>
<dbReference type="Proteomes" id="UP000182932">
    <property type="component" value="Unassembled WGS sequence"/>
</dbReference>
<protein>
    <submittedName>
        <fullName evidence="1">Uncharacterized protein</fullName>
    </submittedName>
</protein>
<reference evidence="1 2" key="1">
    <citation type="submission" date="2016-10" db="EMBL/GenBank/DDBJ databases">
        <authorList>
            <person name="Varghese N."/>
            <person name="Submissions S."/>
        </authorList>
    </citation>
    <scope>NUCLEOTIDE SEQUENCE [LARGE SCALE GENOMIC DNA]</scope>
    <source>
        <strain evidence="1 2">FF3</strain>
    </source>
</reference>
<dbReference type="AlphaFoldDB" id="A0A975W9T8"/>
<gene>
    <name evidence="1" type="ORF">SAMN04487940_105293</name>
</gene>
<name>A0A975W9T8_9RHOB</name>
<evidence type="ECO:0000313" key="1">
    <source>
        <dbReference type="EMBL" id="SEJ42142.1"/>
    </source>
</evidence>
<evidence type="ECO:0000313" key="2">
    <source>
        <dbReference type="Proteomes" id="UP000182932"/>
    </source>
</evidence>
<comment type="caution">
    <text evidence="1">The sequence shown here is derived from an EMBL/GenBank/DDBJ whole genome shotgun (WGS) entry which is preliminary data.</text>
</comment>
<sequence>MKKRWVRAPISVSTQATQLLEFLVAKKIEPIAKVLEKVAFKFEQAFNCLSVSKSLLLLQLIQFVRKGVGFNIAIECQPSNFRY</sequence>